<sequence length="119" mass="13231">MAKIAADILAEWEARGYCSASPVDSDMKKYTSFIGQGRQSILAYCNLPLTMTGLPDGLFYPWVEISYAIMTGSVFEQSSGMVKSIKEGDRSVTYNTEKNGAIAPMVDYSNILNRYRCLF</sequence>
<evidence type="ECO:0000313" key="1">
    <source>
        <dbReference type="EMBL" id="MPM97171.1"/>
    </source>
</evidence>
<organism evidence="1">
    <name type="scientific">bioreactor metagenome</name>
    <dbReference type="NCBI Taxonomy" id="1076179"/>
    <lineage>
        <taxon>unclassified sequences</taxon>
        <taxon>metagenomes</taxon>
        <taxon>ecological metagenomes</taxon>
    </lineage>
</organism>
<protein>
    <submittedName>
        <fullName evidence="1">Uncharacterized protein</fullName>
    </submittedName>
</protein>
<proteinExistence type="predicted"/>
<dbReference type="AlphaFoldDB" id="A0A645E6I7"/>
<comment type="caution">
    <text evidence="1">The sequence shown here is derived from an EMBL/GenBank/DDBJ whole genome shotgun (WGS) entry which is preliminary data.</text>
</comment>
<accession>A0A645E6I7</accession>
<reference evidence="1" key="1">
    <citation type="submission" date="2019-08" db="EMBL/GenBank/DDBJ databases">
        <authorList>
            <person name="Kucharzyk K."/>
            <person name="Murdoch R.W."/>
            <person name="Higgins S."/>
            <person name="Loffler F."/>
        </authorList>
    </citation>
    <scope>NUCLEOTIDE SEQUENCE</scope>
</reference>
<dbReference type="EMBL" id="VSSQ01043483">
    <property type="protein sequence ID" value="MPM97171.1"/>
    <property type="molecule type" value="Genomic_DNA"/>
</dbReference>
<gene>
    <name evidence="1" type="ORF">SDC9_144344</name>
</gene>
<name>A0A645E6I7_9ZZZZ</name>